<reference evidence="2" key="1">
    <citation type="submission" date="2021-01" db="EMBL/GenBank/DDBJ databases">
        <authorList>
            <consortium name="Genoscope - CEA"/>
            <person name="William W."/>
        </authorList>
    </citation>
    <scope>NUCLEOTIDE SEQUENCE</scope>
</reference>
<name>A0A8S1JLK7_PARPR</name>
<feature type="chain" id="PRO_5035814151" evidence="1">
    <location>
        <begin position="18"/>
        <end position="325"/>
    </location>
</feature>
<proteinExistence type="predicted"/>
<organism evidence="2 3">
    <name type="scientific">Paramecium primaurelia</name>
    <dbReference type="NCBI Taxonomy" id="5886"/>
    <lineage>
        <taxon>Eukaryota</taxon>
        <taxon>Sar</taxon>
        <taxon>Alveolata</taxon>
        <taxon>Ciliophora</taxon>
        <taxon>Intramacronucleata</taxon>
        <taxon>Oligohymenophorea</taxon>
        <taxon>Peniculida</taxon>
        <taxon>Parameciidae</taxon>
        <taxon>Paramecium</taxon>
    </lineage>
</organism>
<protein>
    <submittedName>
        <fullName evidence="2">Uncharacterized protein</fullName>
    </submittedName>
</protein>
<keyword evidence="3" id="KW-1185">Reference proteome</keyword>
<evidence type="ECO:0000256" key="1">
    <source>
        <dbReference type="SAM" id="SignalP"/>
    </source>
</evidence>
<comment type="caution">
    <text evidence="2">The sequence shown here is derived from an EMBL/GenBank/DDBJ whole genome shotgun (WGS) entry which is preliminary data.</text>
</comment>
<accession>A0A8S1JLK7</accession>
<evidence type="ECO:0000313" key="3">
    <source>
        <dbReference type="Proteomes" id="UP000688137"/>
    </source>
</evidence>
<sequence>MLLIILLLINAFAFVHKQEQYLMDLYNKMNAIKEFLSQLEYYTALEKLEIRSKENLEFEEESLVIYKEHYQDFINSFKLQQTFNKNEQEDIKLFLRETFPEVVEKIKRIIADKEKLIEGDIKELAKLKRQQQQEDISQRFEELNYLHKKIQEVLEQNDEQIIYKTLELLESKIMIGSFKQIQSQEVDFFMKSVDKLFREKQNSNKKQEAIQLLSVMSSVISEYLIKMRNDQIESSFDLLDKELFFTESKNTHLNAKEQYINLLSRLDQFHQTIWIQMMDLPQNSYQLEIAEKQYEQALQIGNRAISYHTQMNEMIKAMIERFLQR</sequence>
<dbReference type="Proteomes" id="UP000688137">
    <property type="component" value="Unassembled WGS sequence"/>
</dbReference>
<evidence type="ECO:0000313" key="2">
    <source>
        <dbReference type="EMBL" id="CAD8042863.1"/>
    </source>
</evidence>
<feature type="signal peptide" evidence="1">
    <location>
        <begin position="1"/>
        <end position="17"/>
    </location>
</feature>
<dbReference type="OMA" id="KTHFNAK"/>
<gene>
    <name evidence="2" type="ORF">PPRIM_AZ9-3.1.T0040078</name>
</gene>
<dbReference type="AlphaFoldDB" id="A0A8S1JLK7"/>
<dbReference type="EMBL" id="CAJJDM010000001">
    <property type="protein sequence ID" value="CAD8042863.1"/>
    <property type="molecule type" value="Genomic_DNA"/>
</dbReference>
<keyword evidence="1" id="KW-0732">Signal</keyword>